<evidence type="ECO:0000313" key="2">
    <source>
        <dbReference type="Proteomes" id="UP000001542"/>
    </source>
</evidence>
<evidence type="ECO:0000313" key="1">
    <source>
        <dbReference type="EMBL" id="EAY12534.1"/>
    </source>
</evidence>
<organism evidence="1 2">
    <name type="scientific">Trichomonas vaginalis (strain ATCC PRA-98 / G3)</name>
    <dbReference type="NCBI Taxonomy" id="412133"/>
    <lineage>
        <taxon>Eukaryota</taxon>
        <taxon>Metamonada</taxon>
        <taxon>Parabasalia</taxon>
        <taxon>Trichomonadida</taxon>
        <taxon>Trichomonadidae</taxon>
        <taxon>Trichomonas</taxon>
    </lineage>
</organism>
<dbReference type="PANTHER" id="PTHR48139">
    <property type="entry name" value="SI:DKEY-56M19.5"/>
    <property type="match status" value="1"/>
</dbReference>
<dbReference type="KEGG" id="tva:4770500"/>
<dbReference type="PANTHER" id="PTHR48139:SF1">
    <property type="entry name" value="FIBROUS SHEATH CABYR-BINDING PROTEIN"/>
    <property type="match status" value="1"/>
</dbReference>
<gene>
    <name evidence="1" type="ORF">TVAG_139140</name>
</gene>
<dbReference type="SMR" id="A2E488"/>
<protein>
    <submittedName>
        <fullName evidence="1">Uncharacterized protein</fullName>
    </submittedName>
</protein>
<sequence length="1213" mass="143299">MSIKKNFQVVKYFLDKKIVDLKSTSIDILKLLVNVTEKKSVFDSDKLLDRRIKPVESDLDISWILDLVKYLEKVKFIYSLRTYDFLNIYKNMQTEDKREIEMTKEFLKTGNSKVLDSYENEISEEFFDTFVSHPEFFNTNNLIKSINNLSLPFKTLNENSICVLNQLIEEYRSDLEVSFPYSNFFYFFKHCEEIFPFVKEIDGFWNYKPPKYQSFSGFIKDINKMVHKKKIPTDLPKLQAFCNSFESQEEELYIDDIKYIKNEGKAKMKTLIYMQVVNPTPIITKFSDTFSLKWQKPDYTDKFISNLNEEKLTVGSLILRLLQNSNAFECNMEIFSNYFKERNEEQKSKIEKQSNLSEFYFNLQKEIESKEKIHKTKISFINDFNDELPEKMTKERFYLFEKLLFVDKNKWKLIENSFLAVFTFCEENHLFRYQEHIIAYTLKCIEENNNIFFTNPLKELYKFILNSIINEKENEFSDIFRIHKENEDKISNIKSNMKSEVLNVVKTDFASSRNSEIKEKLEIYSSYFHKIVKNTPLLMVKPKFESIDYSFDKVKFYNILLSYNQLNLDLSEFKEFDEYDFVFQSKGPMIVKNTKTNKSHRYSQTQSPHLYVIVNNTVDKSLYKFENSTPTWTKVKVPKFNKFYGDISFELFYNSFKDLENSFANGKDLSFEVFGENFNKLLEFLDNSSEINDELFVIRFRNLIKSINIDSNHYPETFQVFDKYINLSNEIKEINTNDSLTNLINDKISKVNEVVLPSTNDQNEENFHFRLQTKFTPKIIVTDSGIKPNFTQIYFSNFNVNFDILEISIFLEGSFQFLDVSIESDSNIIKSEVIDDKIILTFDLSSKPNKIEGNLKISDIKIPILLCFNYDSSNINGPHFVFSNMDVIPWVFRTTVESINTDVMTKIVELIDIYKLISDKLDSLFFRYLKFKQQSLLDNLKRTFSSMYSLHNFFGTHSFDKFCPYYSSAQEFETSFCQSLRNLGIDDTSSEENFDFYNVFCYKSSHDNYSIIYDPNVKRKETHLIEEEIVSTPLNQNKDEIAEIIDGKVSIPQESGKTKSYPVQEIFSSNHNETIEESINSISSNSDKSNHGDYSKQENNSEILEKDDIQNSDSQNNIQVGSISNQMMPQEFNNMQNYFNPQVQMFQMQMQQQTQSQIPPQFQRMIPPQIQNNPQAIIQYQQIQQQYQSLQIQLSFVQQSALFISSKHFIFKS</sequence>
<dbReference type="EMBL" id="DS113300">
    <property type="protein sequence ID" value="EAY12534.1"/>
    <property type="molecule type" value="Genomic_DNA"/>
</dbReference>
<dbReference type="AlphaFoldDB" id="A2E488"/>
<dbReference type="VEuPathDB" id="TrichDB:TVAGG3_0252000"/>
<dbReference type="RefSeq" id="XP_001324757.1">
    <property type="nucleotide sequence ID" value="XM_001324722.1"/>
</dbReference>
<reference evidence="1" key="2">
    <citation type="journal article" date="2007" name="Science">
        <title>Draft genome sequence of the sexually transmitted pathogen Trichomonas vaginalis.</title>
        <authorList>
            <person name="Carlton J.M."/>
            <person name="Hirt R.P."/>
            <person name="Silva J.C."/>
            <person name="Delcher A.L."/>
            <person name="Schatz M."/>
            <person name="Zhao Q."/>
            <person name="Wortman J.R."/>
            <person name="Bidwell S.L."/>
            <person name="Alsmark U.C.M."/>
            <person name="Besteiro S."/>
            <person name="Sicheritz-Ponten T."/>
            <person name="Noel C.J."/>
            <person name="Dacks J.B."/>
            <person name="Foster P.G."/>
            <person name="Simillion C."/>
            <person name="Van de Peer Y."/>
            <person name="Miranda-Saavedra D."/>
            <person name="Barton G.J."/>
            <person name="Westrop G.D."/>
            <person name="Mueller S."/>
            <person name="Dessi D."/>
            <person name="Fiori P.L."/>
            <person name="Ren Q."/>
            <person name="Paulsen I."/>
            <person name="Zhang H."/>
            <person name="Bastida-Corcuera F.D."/>
            <person name="Simoes-Barbosa A."/>
            <person name="Brown M.T."/>
            <person name="Hayes R.D."/>
            <person name="Mukherjee M."/>
            <person name="Okumura C.Y."/>
            <person name="Schneider R."/>
            <person name="Smith A.J."/>
            <person name="Vanacova S."/>
            <person name="Villalvazo M."/>
            <person name="Haas B.J."/>
            <person name="Pertea M."/>
            <person name="Feldblyum T.V."/>
            <person name="Utterback T.R."/>
            <person name="Shu C.L."/>
            <person name="Osoegawa K."/>
            <person name="de Jong P.J."/>
            <person name="Hrdy I."/>
            <person name="Horvathova L."/>
            <person name="Zubacova Z."/>
            <person name="Dolezal P."/>
            <person name="Malik S.B."/>
            <person name="Logsdon J.M. Jr."/>
            <person name="Henze K."/>
            <person name="Gupta A."/>
            <person name="Wang C.C."/>
            <person name="Dunne R.L."/>
            <person name="Upcroft J.A."/>
            <person name="Upcroft P."/>
            <person name="White O."/>
            <person name="Salzberg S.L."/>
            <person name="Tang P."/>
            <person name="Chiu C.-H."/>
            <person name="Lee Y.-S."/>
            <person name="Embley T.M."/>
            <person name="Coombs G.H."/>
            <person name="Mottram J.C."/>
            <person name="Tachezy J."/>
            <person name="Fraser-Liggett C.M."/>
            <person name="Johnson P.J."/>
        </authorList>
    </citation>
    <scope>NUCLEOTIDE SEQUENCE [LARGE SCALE GENOMIC DNA]</scope>
    <source>
        <strain evidence="1">G3</strain>
    </source>
</reference>
<dbReference type="InParanoid" id="A2E488"/>
<dbReference type="VEuPathDB" id="TrichDB:TVAG_139140"/>
<proteinExistence type="predicted"/>
<dbReference type="Proteomes" id="UP000001542">
    <property type="component" value="Unassembled WGS sequence"/>
</dbReference>
<accession>A2E488</accession>
<keyword evidence="2" id="KW-1185">Reference proteome</keyword>
<reference evidence="1" key="1">
    <citation type="submission" date="2006-10" db="EMBL/GenBank/DDBJ databases">
        <authorList>
            <person name="Amadeo P."/>
            <person name="Zhao Q."/>
            <person name="Wortman J."/>
            <person name="Fraser-Liggett C."/>
            <person name="Carlton J."/>
        </authorList>
    </citation>
    <scope>NUCLEOTIDE SEQUENCE</scope>
    <source>
        <strain evidence="1">G3</strain>
    </source>
</reference>
<name>A2E488_TRIV3</name>